<comment type="caution">
    <text evidence="5">The sequence shown here is derived from an EMBL/GenBank/DDBJ whole genome shotgun (WGS) entry which is preliminary data.</text>
</comment>
<dbReference type="InterPro" id="IPR000859">
    <property type="entry name" value="CUB_dom"/>
</dbReference>
<comment type="caution">
    <text evidence="2">Lacks conserved residue(s) required for the propagation of feature annotation.</text>
</comment>
<keyword evidence="1" id="KW-1015">Disulfide bond</keyword>
<dbReference type="PANTHER" id="PTHR47537">
    <property type="entry name" value="CUBILIN"/>
    <property type="match status" value="1"/>
</dbReference>
<dbReference type="Gene3D" id="2.60.120.290">
    <property type="entry name" value="Spermadhesin, CUB domain"/>
    <property type="match status" value="3"/>
</dbReference>
<evidence type="ECO:0000313" key="6">
    <source>
        <dbReference type="Proteomes" id="UP001497525"/>
    </source>
</evidence>
<reference evidence="5" key="1">
    <citation type="submission" date="2024-06" db="EMBL/GenBank/DDBJ databases">
        <authorList>
            <person name="Liu X."/>
            <person name="Lenzi L."/>
            <person name="Haldenby T S."/>
            <person name="Uol C."/>
        </authorList>
    </citation>
    <scope>NUCLEOTIDE SEQUENCE</scope>
</reference>
<dbReference type="EMBL" id="CAXLJL010000378">
    <property type="protein sequence ID" value="CAL5137047.1"/>
    <property type="molecule type" value="Genomic_DNA"/>
</dbReference>
<name>A0AAV2TNR9_CALDB</name>
<feature type="domain" description="CUB" evidence="4">
    <location>
        <begin position="253"/>
        <end position="388"/>
    </location>
</feature>
<feature type="domain" description="CUB" evidence="4">
    <location>
        <begin position="424"/>
        <end position="560"/>
    </location>
</feature>
<evidence type="ECO:0000313" key="5">
    <source>
        <dbReference type="EMBL" id="CAL5137047.1"/>
    </source>
</evidence>
<protein>
    <recommendedName>
        <fullName evidence="4">CUB domain-containing protein</fullName>
    </recommendedName>
</protein>
<evidence type="ECO:0000256" key="1">
    <source>
        <dbReference type="ARBA" id="ARBA00023157"/>
    </source>
</evidence>
<organism evidence="5 6">
    <name type="scientific">Calicophoron daubneyi</name>
    <name type="common">Rumen fluke</name>
    <name type="synonym">Paramphistomum daubneyi</name>
    <dbReference type="NCBI Taxonomy" id="300641"/>
    <lineage>
        <taxon>Eukaryota</taxon>
        <taxon>Metazoa</taxon>
        <taxon>Spiralia</taxon>
        <taxon>Lophotrochozoa</taxon>
        <taxon>Platyhelminthes</taxon>
        <taxon>Trematoda</taxon>
        <taxon>Digenea</taxon>
        <taxon>Plagiorchiida</taxon>
        <taxon>Pronocephalata</taxon>
        <taxon>Paramphistomoidea</taxon>
        <taxon>Paramphistomidae</taxon>
        <taxon>Calicophoron</taxon>
    </lineage>
</organism>
<dbReference type="Pfam" id="PF00431">
    <property type="entry name" value="CUB"/>
    <property type="match status" value="3"/>
</dbReference>
<dbReference type="PANTHER" id="PTHR47537:SF2">
    <property type="entry name" value="CUBILIN"/>
    <property type="match status" value="1"/>
</dbReference>
<feature type="domain" description="CUB" evidence="4">
    <location>
        <begin position="864"/>
        <end position="989"/>
    </location>
</feature>
<dbReference type="PROSITE" id="PS01180">
    <property type="entry name" value="CUB"/>
    <property type="match status" value="3"/>
</dbReference>
<evidence type="ECO:0000259" key="4">
    <source>
        <dbReference type="PROSITE" id="PS01180"/>
    </source>
</evidence>
<evidence type="ECO:0000256" key="3">
    <source>
        <dbReference type="SAM" id="MobiDB-lite"/>
    </source>
</evidence>
<proteinExistence type="predicted"/>
<dbReference type="CDD" id="cd00041">
    <property type="entry name" value="CUB"/>
    <property type="match status" value="3"/>
</dbReference>
<sequence length="1016" mass="115189">MYTVGYTQPHVVKPSQTKLASAKREHNRGLDALDELSGTRISTNRIPRIMKKDAPLSLSRRWRKDAFLRPPSTDECIADQYNYAAVKGCLCYLFQSTGLSDGSFESSQAELDGGLPSACLIYTFVGDVNEIVRVEITGFVVGGSAVTDQKCENLLRIFTRLDRAELSQDDQVDFTLSGHLQEGQQNVFYSTGRVLVIELQSTRHTACVNELRGTFRFENKDVYQHDGVPIPGTVCDLIFVSPRQHPEIKRLSKLGDIRNFNPLESGKFFSYQYPQNYPPNISCTYYFIGHQSERLILSFYDVRLYGSSLCSTSPPSDEVTVIDSSLKLEKLLIDHLGKPVAYGRTMRSLCGEISSSQTVSEYSNVIVRFQSQANSRGAQGFKGHFRFTARDYVLPTFPQGGSNLDSRQQELASAQSEESYEAEENQIVRHIRWEKEKSSGVIESPNYPHPYPNDIQILYIFHIPPKHRVRINFFDFHLDDQDSKNCLHSDVDRLEIYDGPFTGARPNLVICGTELPNELFYKYTASGDLISTGQTFCLRFVTDSSRTTNERGFVLSYLYESTDSLLWSEGSQSISRNATTMGDNSSIYESQQHQLAKDINQKVECQFTINGDDVQGMGKIPFSQYLRMITNISSVDKGAARSDCRWKLQGKPGQRIQLKLVKRQHNRMPMGSPDGPRELSGAIQHDEQDGPTNILSQKDHPSRTPLSSSLLDSLRCKTPISIELVNYRPRFLESTESLSLQDQSTYHDSFQGLEDTSVEDNPLSPHLQMHSNRVQSNFSPSDPIRLCAADVAVNSPAIRGFMSGQVPRLDVILRLNNQPSPGQPVITPTKQLSSYLDLGYDIEFKFVTDYGVIAPFGYQRRPGCFFEFNRSQSLKGNFSSPNYPGLYPIDLLCEYRFTGSHIKKIEINFLEFDVEGGSKTCSDDRMGDYVELRSCYPMKLLSYRKRRLCNQQDAQNHHKIEWHEPCLLMRFYSNDKFVRNGFFGVYEFYTSGLGPTSAKWHLLSSILIHFGLYIVQ</sequence>
<dbReference type="InterPro" id="IPR053207">
    <property type="entry name" value="Non-NMDA_GluR_Accessory"/>
</dbReference>
<dbReference type="GO" id="GO:0005886">
    <property type="term" value="C:plasma membrane"/>
    <property type="evidence" value="ECO:0007669"/>
    <property type="project" value="TreeGrafter"/>
</dbReference>
<feature type="region of interest" description="Disordered" evidence="3">
    <location>
        <begin position="664"/>
        <end position="710"/>
    </location>
</feature>
<dbReference type="AlphaFoldDB" id="A0AAV2TNR9"/>
<dbReference type="Proteomes" id="UP001497525">
    <property type="component" value="Unassembled WGS sequence"/>
</dbReference>
<gene>
    <name evidence="5" type="ORF">CDAUBV1_LOCUS11322</name>
</gene>
<accession>A0AAV2TNR9</accession>
<dbReference type="SMART" id="SM00042">
    <property type="entry name" value="CUB"/>
    <property type="match status" value="3"/>
</dbReference>
<evidence type="ECO:0000256" key="2">
    <source>
        <dbReference type="PROSITE-ProRule" id="PRU00059"/>
    </source>
</evidence>
<dbReference type="SUPFAM" id="SSF49854">
    <property type="entry name" value="Spermadhesin, CUB domain"/>
    <property type="match status" value="3"/>
</dbReference>
<dbReference type="InterPro" id="IPR035914">
    <property type="entry name" value="Sperma_CUB_dom_sf"/>
</dbReference>